<reference evidence="1" key="1">
    <citation type="submission" date="2020-11" db="EMBL/GenBank/DDBJ databases">
        <authorList>
            <person name="Tran Van P."/>
        </authorList>
    </citation>
    <scope>NUCLEOTIDE SEQUENCE</scope>
</reference>
<evidence type="ECO:0000313" key="1">
    <source>
        <dbReference type="EMBL" id="CAD7643052.1"/>
    </source>
</evidence>
<keyword evidence="2" id="KW-1185">Reference proteome</keyword>
<dbReference type="Gene3D" id="1.20.1070.10">
    <property type="entry name" value="Rhodopsin 7-helix transmembrane proteins"/>
    <property type="match status" value="1"/>
</dbReference>
<dbReference type="AlphaFoldDB" id="A0A7R9QEW1"/>
<proteinExistence type="predicted"/>
<dbReference type="EMBL" id="OC882993">
    <property type="protein sequence ID" value="CAD7643052.1"/>
    <property type="molecule type" value="Genomic_DNA"/>
</dbReference>
<organism evidence="1">
    <name type="scientific">Medioppia subpectinata</name>
    <dbReference type="NCBI Taxonomy" id="1979941"/>
    <lineage>
        <taxon>Eukaryota</taxon>
        <taxon>Metazoa</taxon>
        <taxon>Ecdysozoa</taxon>
        <taxon>Arthropoda</taxon>
        <taxon>Chelicerata</taxon>
        <taxon>Arachnida</taxon>
        <taxon>Acari</taxon>
        <taxon>Acariformes</taxon>
        <taxon>Sarcoptiformes</taxon>
        <taxon>Oribatida</taxon>
        <taxon>Brachypylina</taxon>
        <taxon>Oppioidea</taxon>
        <taxon>Oppiidae</taxon>
        <taxon>Medioppia</taxon>
    </lineage>
</organism>
<dbReference type="OrthoDB" id="5975505at2759"/>
<dbReference type="Proteomes" id="UP000759131">
    <property type="component" value="Unassembled WGS sequence"/>
</dbReference>
<dbReference type="SUPFAM" id="SSF81321">
    <property type="entry name" value="Family A G protein-coupled receptor-like"/>
    <property type="match status" value="1"/>
</dbReference>
<accession>A0A7R9QEW1</accession>
<feature type="non-terminal residue" evidence="1">
    <location>
        <position position="1"/>
    </location>
</feature>
<sequence length="110" mass="12603">LPKWFSSVSYFATFIAYSNSVFNPIIYGGFNKNFRQALCSIFRCENKLNLIIHRKPDNTLNASNKSPKKSSVFTATTWSPNTNRRNKNILNNTFKTDVIELNNMDSVVNC</sequence>
<protein>
    <submittedName>
        <fullName evidence="1">Uncharacterized protein</fullName>
    </submittedName>
</protein>
<dbReference type="EMBL" id="CAJPIZ010028418">
    <property type="protein sequence ID" value="CAG2119467.1"/>
    <property type="molecule type" value="Genomic_DNA"/>
</dbReference>
<evidence type="ECO:0000313" key="2">
    <source>
        <dbReference type="Proteomes" id="UP000759131"/>
    </source>
</evidence>
<gene>
    <name evidence="1" type="ORF">OSB1V03_LOCUS19415</name>
</gene>
<name>A0A7R9QEW1_9ACAR</name>